<sequence>MVPLAGMECPTWLSVLLGGAVLLLVLELRRLWYPSHRRPPGPVPLPFLGNVLQLNPSDPVKAFAKIHRKYGDMCTIFLGRTPVVILNGYQVVKEAFVQSAVEFAGRPVMPILEWFLHGRGILTAPYGPSWKQQRRFTLMTLRNFGLGKKSLEARISEESTFLIRAFQETKGQPFDPQFKVTNAVSNIICSLVFGTRFEYSDAKFQYLLHLVSNNVRLAGGLAAQMVNMCPFLRPFPGPHQKILDNACEIFQFIDKTIQEHRQTLDAENPKDYIDAYLLEMDKQNSNPDSTFSSENLQACIADLFVAGTDTTSTTLRWGFLYMITYPDIQVRCQQEIEQVVGWDRLPAWDDRLQMPYVEATINEILRFGNISPAGVFREVTKDTTLRGYHLTKGTSVISNMTSLFFDPLVWKDPNHFNPQNFLNEQGQFEKPESMIPFSAGQRVCPGEQLARMELFMFFTSLLQNLDIFLDDKERRPDFSYTSGLVRAPHPYKLSCQTRPQSFMQNAEK</sequence>
<dbReference type="PANTHER" id="PTHR24300">
    <property type="entry name" value="CYTOCHROME P450 508A4-RELATED"/>
    <property type="match status" value="1"/>
</dbReference>
<dbReference type="GO" id="GO:0006805">
    <property type="term" value="P:xenobiotic metabolic process"/>
    <property type="evidence" value="ECO:0007669"/>
    <property type="project" value="TreeGrafter"/>
</dbReference>
<dbReference type="GO" id="GO:0016020">
    <property type="term" value="C:membrane"/>
    <property type="evidence" value="ECO:0007669"/>
    <property type="project" value="UniProtKB-SubCell"/>
</dbReference>
<evidence type="ECO:0000313" key="13">
    <source>
        <dbReference type="Proteomes" id="UP001066276"/>
    </source>
</evidence>
<dbReference type="Gene3D" id="1.10.630.10">
    <property type="entry name" value="Cytochrome P450"/>
    <property type="match status" value="1"/>
</dbReference>
<evidence type="ECO:0000256" key="9">
    <source>
        <dbReference type="ARBA" id="ARBA00023136"/>
    </source>
</evidence>
<keyword evidence="5 10" id="KW-0479">Metal-binding</keyword>
<comment type="similarity">
    <text evidence="3 11">Belongs to the cytochrome P450 family.</text>
</comment>
<dbReference type="PANTHER" id="PTHR24300:SF326">
    <property type="entry name" value="CYTOCHROME P450-RELATED"/>
    <property type="match status" value="1"/>
</dbReference>
<dbReference type="AlphaFoldDB" id="A0AAV7KNR1"/>
<dbReference type="InterPro" id="IPR036396">
    <property type="entry name" value="Cyt_P450_sf"/>
</dbReference>
<evidence type="ECO:0000256" key="4">
    <source>
        <dbReference type="ARBA" id="ARBA00022617"/>
    </source>
</evidence>
<evidence type="ECO:0000256" key="8">
    <source>
        <dbReference type="ARBA" id="ARBA00023033"/>
    </source>
</evidence>
<dbReference type="PRINTS" id="PR00385">
    <property type="entry name" value="P450"/>
</dbReference>
<dbReference type="EMBL" id="JANPWB010000016">
    <property type="protein sequence ID" value="KAJ1080936.1"/>
    <property type="molecule type" value="Genomic_DNA"/>
</dbReference>
<organism evidence="12 13">
    <name type="scientific">Pleurodeles waltl</name>
    <name type="common">Iberian ribbed newt</name>
    <dbReference type="NCBI Taxonomy" id="8319"/>
    <lineage>
        <taxon>Eukaryota</taxon>
        <taxon>Metazoa</taxon>
        <taxon>Chordata</taxon>
        <taxon>Craniata</taxon>
        <taxon>Vertebrata</taxon>
        <taxon>Euteleostomi</taxon>
        <taxon>Amphibia</taxon>
        <taxon>Batrachia</taxon>
        <taxon>Caudata</taxon>
        <taxon>Salamandroidea</taxon>
        <taxon>Salamandridae</taxon>
        <taxon>Pleurodelinae</taxon>
        <taxon>Pleurodeles</taxon>
    </lineage>
</organism>
<name>A0AAV7KNR1_PLEWA</name>
<evidence type="ECO:0000256" key="5">
    <source>
        <dbReference type="ARBA" id="ARBA00022723"/>
    </source>
</evidence>
<evidence type="ECO:0000256" key="7">
    <source>
        <dbReference type="ARBA" id="ARBA00023004"/>
    </source>
</evidence>
<keyword evidence="6 11" id="KW-0560">Oxidoreductase</keyword>
<protein>
    <submittedName>
        <fullName evidence="12">Uncharacterized protein</fullName>
    </submittedName>
</protein>
<evidence type="ECO:0000256" key="6">
    <source>
        <dbReference type="ARBA" id="ARBA00023002"/>
    </source>
</evidence>
<dbReference type="Pfam" id="PF00067">
    <property type="entry name" value="p450"/>
    <property type="match status" value="1"/>
</dbReference>
<dbReference type="GO" id="GO:0005506">
    <property type="term" value="F:iron ion binding"/>
    <property type="evidence" value="ECO:0007669"/>
    <property type="project" value="InterPro"/>
</dbReference>
<proteinExistence type="inferred from homology"/>
<dbReference type="SUPFAM" id="SSF48264">
    <property type="entry name" value="Cytochrome P450"/>
    <property type="match status" value="1"/>
</dbReference>
<dbReference type="GO" id="GO:0016712">
    <property type="term" value="F:oxidoreductase activity, acting on paired donors, with incorporation or reduction of molecular oxygen, reduced flavin or flavoprotein as one donor, and incorporation of one atom of oxygen"/>
    <property type="evidence" value="ECO:0007669"/>
    <property type="project" value="InterPro"/>
</dbReference>
<dbReference type="InterPro" id="IPR017972">
    <property type="entry name" value="Cyt_P450_CS"/>
</dbReference>
<evidence type="ECO:0000256" key="2">
    <source>
        <dbReference type="ARBA" id="ARBA00004370"/>
    </source>
</evidence>
<dbReference type="PROSITE" id="PS00086">
    <property type="entry name" value="CYTOCHROME_P450"/>
    <property type="match status" value="1"/>
</dbReference>
<dbReference type="CDD" id="cd11026">
    <property type="entry name" value="CYP2"/>
    <property type="match status" value="1"/>
</dbReference>
<dbReference type="InterPro" id="IPR001128">
    <property type="entry name" value="Cyt_P450"/>
</dbReference>
<gene>
    <name evidence="12" type="ORF">NDU88_001124</name>
</gene>
<keyword evidence="4 10" id="KW-0349">Heme</keyword>
<keyword evidence="9" id="KW-0472">Membrane</keyword>
<evidence type="ECO:0000256" key="11">
    <source>
        <dbReference type="RuleBase" id="RU000461"/>
    </source>
</evidence>
<dbReference type="InterPro" id="IPR002401">
    <property type="entry name" value="Cyt_P450_E_grp-I"/>
</dbReference>
<reference evidence="12" key="1">
    <citation type="journal article" date="2022" name="bioRxiv">
        <title>Sequencing and chromosome-scale assembly of the giantPleurodeles waltlgenome.</title>
        <authorList>
            <person name="Brown T."/>
            <person name="Elewa A."/>
            <person name="Iarovenko S."/>
            <person name="Subramanian E."/>
            <person name="Araus A.J."/>
            <person name="Petzold A."/>
            <person name="Susuki M."/>
            <person name="Suzuki K.-i.T."/>
            <person name="Hayashi T."/>
            <person name="Toyoda A."/>
            <person name="Oliveira C."/>
            <person name="Osipova E."/>
            <person name="Leigh N.D."/>
            <person name="Simon A."/>
            <person name="Yun M.H."/>
        </authorList>
    </citation>
    <scope>NUCLEOTIDE SEQUENCE</scope>
    <source>
        <strain evidence="12">20211129_DDA</strain>
        <tissue evidence="12">Liver</tissue>
    </source>
</reference>
<comment type="cofactor">
    <cofactor evidence="1 10">
        <name>heme</name>
        <dbReference type="ChEBI" id="CHEBI:30413"/>
    </cofactor>
</comment>
<evidence type="ECO:0000256" key="1">
    <source>
        <dbReference type="ARBA" id="ARBA00001971"/>
    </source>
</evidence>
<dbReference type="GO" id="GO:0020037">
    <property type="term" value="F:heme binding"/>
    <property type="evidence" value="ECO:0007669"/>
    <property type="project" value="InterPro"/>
</dbReference>
<feature type="binding site" description="axial binding residue" evidence="10">
    <location>
        <position position="444"/>
    </location>
    <ligand>
        <name>heme</name>
        <dbReference type="ChEBI" id="CHEBI:30413"/>
    </ligand>
    <ligandPart>
        <name>Fe</name>
        <dbReference type="ChEBI" id="CHEBI:18248"/>
    </ligandPart>
</feature>
<dbReference type="GO" id="GO:0006082">
    <property type="term" value="P:organic acid metabolic process"/>
    <property type="evidence" value="ECO:0007669"/>
    <property type="project" value="TreeGrafter"/>
</dbReference>
<keyword evidence="13" id="KW-1185">Reference proteome</keyword>
<keyword evidence="7 10" id="KW-0408">Iron</keyword>
<dbReference type="Proteomes" id="UP001066276">
    <property type="component" value="Chromosome 12"/>
</dbReference>
<dbReference type="GO" id="GO:0005737">
    <property type="term" value="C:cytoplasm"/>
    <property type="evidence" value="ECO:0007669"/>
    <property type="project" value="TreeGrafter"/>
</dbReference>
<keyword evidence="8 11" id="KW-0503">Monooxygenase</keyword>
<dbReference type="InterPro" id="IPR050182">
    <property type="entry name" value="Cytochrome_P450_fam2"/>
</dbReference>
<evidence type="ECO:0000256" key="10">
    <source>
        <dbReference type="PIRSR" id="PIRSR602401-1"/>
    </source>
</evidence>
<dbReference type="FunFam" id="1.10.630.10:FF:000004">
    <property type="entry name" value="cytochrome P450 2D15 isoform X1"/>
    <property type="match status" value="1"/>
</dbReference>
<comment type="caution">
    <text evidence="12">The sequence shown here is derived from an EMBL/GenBank/DDBJ whole genome shotgun (WGS) entry which is preliminary data.</text>
</comment>
<dbReference type="InterPro" id="IPR008069">
    <property type="entry name" value="Cyt_P450_E_grp-I_CYP2D-like"/>
</dbReference>
<accession>A0AAV7KNR1</accession>
<comment type="subcellular location">
    <subcellularLocation>
        <location evidence="2">Membrane</location>
    </subcellularLocation>
</comment>
<evidence type="ECO:0000256" key="3">
    <source>
        <dbReference type="ARBA" id="ARBA00010617"/>
    </source>
</evidence>
<dbReference type="PRINTS" id="PR00463">
    <property type="entry name" value="EP450I"/>
</dbReference>
<dbReference type="PRINTS" id="PR01686">
    <property type="entry name" value="EP450ICYP2D"/>
</dbReference>
<evidence type="ECO:0000313" key="12">
    <source>
        <dbReference type="EMBL" id="KAJ1080936.1"/>
    </source>
</evidence>